<evidence type="ECO:0000256" key="2">
    <source>
        <dbReference type="SAM" id="Phobius"/>
    </source>
</evidence>
<feature type="transmembrane region" description="Helical" evidence="2">
    <location>
        <begin position="91"/>
        <end position="111"/>
    </location>
</feature>
<feature type="transmembrane region" description="Helical" evidence="2">
    <location>
        <begin position="58"/>
        <end position="79"/>
    </location>
</feature>
<dbReference type="InterPro" id="IPR021460">
    <property type="entry name" value="DUF3112"/>
</dbReference>
<feature type="compositionally biased region" description="Basic and acidic residues" evidence="1">
    <location>
        <begin position="308"/>
        <end position="320"/>
    </location>
</feature>
<feature type="transmembrane region" description="Helical" evidence="2">
    <location>
        <begin position="213"/>
        <end position="232"/>
    </location>
</feature>
<sequence length="331" mass="36758">MKSPQGPPYRPQVAGVGGRAMPIPDVPIASVLLVFYVGSAAGNMTILQLNRRKGHKFLLSGLLFGFSMARILTLSLRLGVAYHPTNLSLSIASMIFVNAGILIVYIVDLLFVQRIIRARQPEIGWHPLFRVLFKVVYSLVALALVLVIVFIVISFYTLDTHLKVICRNVRLAAITWLLVVAALPLVLLALTWMLQKSKNAQAFGAGSMVTKSLILATSSSLCTLGAGFKAGVNWQAPRPINNPAWYQSKTSFYVFFFVLEILILYFFLAVRVDRRFHVPDGSSKRRTFDVPIGQQKQNDETSSQHGSNIEKEPETHREHGAPASRITATRR</sequence>
<protein>
    <submittedName>
        <fullName evidence="3">Uncharacterized protein</fullName>
    </submittedName>
</protein>
<evidence type="ECO:0000313" key="3">
    <source>
        <dbReference type="EMBL" id="KAF2216616.1"/>
    </source>
</evidence>
<evidence type="ECO:0000313" key="4">
    <source>
        <dbReference type="Proteomes" id="UP000799539"/>
    </source>
</evidence>
<feature type="transmembrane region" description="Helical" evidence="2">
    <location>
        <begin position="252"/>
        <end position="270"/>
    </location>
</feature>
<proteinExistence type="predicted"/>
<keyword evidence="2" id="KW-1133">Transmembrane helix</keyword>
<gene>
    <name evidence="3" type="ORF">CERZMDRAFT_109454</name>
</gene>
<feature type="transmembrane region" description="Helical" evidence="2">
    <location>
        <begin position="169"/>
        <end position="192"/>
    </location>
</feature>
<dbReference type="PANTHER" id="PTHR35184">
    <property type="entry name" value="YALI0C10208P"/>
    <property type="match status" value="1"/>
</dbReference>
<evidence type="ECO:0000256" key="1">
    <source>
        <dbReference type="SAM" id="MobiDB-lite"/>
    </source>
</evidence>
<name>A0A6A6FT01_9PEZI</name>
<reference evidence="3" key="1">
    <citation type="journal article" date="2020" name="Stud. Mycol.">
        <title>101 Dothideomycetes genomes: a test case for predicting lifestyles and emergence of pathogens.</title>
        <authorList>
            <person name="Haridas S."/>
            <person name="Albert R."/>
            <person name="Binder M."/>
            <person name="Bloem J."/>
            <person name="Labutti K."/>
            <person name="Salamov A."/>
            <person name="Andreopoulos B."/>
            <person name="Baker S."/>
            <person name="Barry K."/>
            <person name="Bills G."/>
            <person name="Bluhm B."/>
            <person name="Cannon C."/>
            <person name="Castanera R."/>
            <person name="Culley D."/>
            <person name="Daum C."/>
            <person name="Ezra D."/>
            <person name="Gonzalez J."/>
            <person name="Henrissat B."/>
            <person name="Kuo A."/>
            <person name="Liang C."/>
            <person name="Lipzen A."/>
            <person name="Lutzoni F."/>
            <person name="Magnuson J."/>
            <person name="Mondo S."/>
            <person name="Nolan M."/>
            <person name="Ohm R."/>
            <person name="Pangilinan J."/>
            <person name="Park H.-J."/>
            <person name="Ramirez L."/>
            <person name="Alfaro M."/>
            <person name="Sun H."/>
            <person name="Tritt A."/>
            <person name="Yoshinaga Y."/>
            <person name="Zwiers L.-H."/>
            <person name="Turgeon B."/>
            <person name="Goodwin S."/>
            <person name="Spatafora J."/>
            <person name="Crous P."/>
            <person name="Grigoriev I."/>
        </authorList>
    </citation>
    <scope>NUCLEOTIDE SEQUENCE</scope>
    <source>
        <strain evidence="3">SCOH1-5</strain>
    </source>
</reference>
<dbReference type="EMBL" id="ML992664">
    <property type="protein sequence ID" value="KAF2216616.1"/>
    <property type="molecule type" value="Genomic_DNA"/>
</dbReference>
<feature type="region of interest" description="Disordered" evidence="1">
    <location>
        <begin position="287"/>
        <end position="331"/>
    </location>
</feature>
<keyword evidence="2" id="KW-0472">Membrane</keyword>
<keyword evidence="4" id="KW-1185">Reference proteome</keyword>
<feature type="compositionally biased region" description="Polar residues" evidence="1">
    <location>
        <begin position="294"/>
        <end position="307"/>
    </location>
</feature>
<accession>A0A6A6FT01</accession>
<dbReference type="Pfam" id="PF11309">
    <property type="entry name" value="DUF3112"/>
    <property type="match status" value="1"/>
</dbReference>
<organism evidence="3 4">
    <name type="scientific">Cercospora zeae-maydis SCOH1-5</name>
    <dbReference type="NCBI Taxonomy" id="717836"/>
    <lineage>
        <taxon>Eukaryota</taxon>
        <taxon>Fungi</taxon>
        <taxon>Dikarya</taxon>
        <taxon>Ascomycota</taxon>
        <taxon>Pezizomycotina</taxon>
        <taxon>Dothideomycetes</taxon>
        <taxon>Dothideomycetidae</taxon>
        <taxon>Mycosphaerellales</taxon>
        <taxon>Mycosphaerellaceae</taxon>
        <taxon>Cercospora</taxon>
    </lineage>
</organism>
<dbReference type="OrthoDB" id="3357002at2759"/>
<feature type="transmembrane region" description="Helical" evidence="2">
    <location>
        <begin position="26"/>
        <end position="46"/>
    </location>
</feature>
<dbReference type="AlphaFoldDB" id="A0A6A6FT01"/>
<feature type="transmembrane region" description="Helical" evidence="2">
    <location>
        <begin position="131"/>
        <end position="157"/>
    </location>
</feature>
<keyword evidence="2" id="KW-0812">Transmembrane</keyword>
<dbReference type="PANTHER" id="PTHR35184:SF1">
    <property type="entry name" value="INTEGRAL MEMBRANE PROTEIN"/>
    <property type="match status" value="1"/>
</dbReference>
<dbReference type="Proteomes" id="UP000799539">
    <property type="component" value="Unassembled WGS sequence"/>
</dbReference>